<dbReference type="PANTHER" id="PTHR39515:SF2">
    <property type="entry name" value="HTH-TYPE TRANSCRIPTIONAL REGULATOR RV0880"/>
    <property type="match status" value="1"/>
</dbReference>
<evidence type="ECO:0000313" key="3">
    <source>
        <dbReference type="Proteomes" id="UP001500466"/>
    </source>
</evidence>
<dbReference type="Gene3D" id="1.10.10.10">
    <property type="entry name" value="Winged helix-like DNA-binding domain superfamily/Winged helix DNA-binding domain"/>
    <property type="match status" value="1"/>
</dbReference>
<accession>A0ABP9HJQ2</accession>
<dbReference type="InterPro" id="IPR036388">
    <property type="entry name" value="WH-like_DNA-bd_sf"/>
</dbReference>
<name>A0ABP9HJQ2_9ACTN</name>
<dbReference type="Pfam" id="PF01047">
    <property type="entry name" value="MarR"/>
    <property type="match status" value="1"/>
</dbReference>
<organism evidence="2 3">
    <name type="scientific">Yinghuangia aomiensis</name>
    <dbReference type="NCBI Taxonomy" id="676205"/>
    <lineage>
        <taxon>Bacteria</taxon>
        <taxon>Bacillati</taxon>
        <taxon>Actinomycetota</taxon>
        <taxon>Actinomycetes</taxon>
        <taxon>Kitasatosporales</taxon>
        <taxon>Streptomycetaceae</taxon>
        <taxon>Yinghuangia</taxon>
    </lineage>
</organism>
<dbReference type="EMBL" id="BAABHS010000015">
    <property type="protein sequence ID" value="GAA4972543.1"/>
    <property type="molecule type" value="Genomic_DNA"/>
</dbReference>
<gene>
    <name evidence="2" type="ORF">GCM10023205_43450</name>
</gene>
<feature type="domain" description="HTH marR-type" evidence="1">
    <location>
        <begin position="12"/>
        <end position="147"/>
    </location>
</feature>
<dbReference type="SUPFAM" id="SSF46785">
    <property type="entry name" value="Winged helix' DNA-binding domain"/>
    <property type="match status" value="1"/>
</dbReference>
<dbReference type="InterPro" id="IPR036390">
    <property type="entry name" value="WH_DNA-bd_sf"/>
</dbReference>
<dbReference type="SMART" id="SM00347">
    <property type="entry name" value="HTH_MARR"/>
    <property type="match status" value="1"/>
</dbReference>
<comment type="caution">
    <text evidence="2">The sequence shown here is derived from an EMBL/GenBank/DDBJ whole genome shotgun (WGS) entry which is preliminary data.</text>
</comment>
<dbReference type="InterPro" id="IPR052526">
    <property type="entry name" value="HTH-type_Bedaq_tolerance"/>
</dbReference>
<dbReference type="Proteomes" id="UP001500466">
    <property type="component" value="Unassembled WGS sequence"/>
</dbReference>
<dbReference type="PROSITE" id="PS50995">
    <property type="entry name" value="HTH_MARR_2"/>
    <property type="match status" value="1"/>
</dbReference>
<keyword evidence="3" id="KW-1185">Reference proteome</keyword>
<evidence type="ECO:0000313" key="2">
    <source>
        <dbReference type="EMBL" id="GAA4972543.1"/>
    </source>
</evidence>
<evidence type="ECO:0000259" key="1">
    <source>
        <dbReference type="PROSITE" id="PS50995"/>
    </source>
</evidence>
<proteinExistence type="predicted"/>
<sequence>MPGGDVTEDGERDAMLAGIERECMLLARHQVMVNRHVDGPLLERSAYLLISRLEAAGPMSIGQLAEAFQLDTSTVNRQVAALLRGGLAERIPDPDGGLARKLRATDEGRRRYAADRERYYHGLERVLTGWTDEDRAELFEMLMRLNRSIEDMQGNAWPRPEATVDAGR</sequence>
<dbReference type="PANTHER" id="PTHR39515">
    <property type="entry name" value="CONSERVED PROTEIN"/>
    <property type="match status" value="1"/>
</dbReference>
<reference evidence="3" key="1">
    <citation type="journal article" date="2019" name="Int. J. Syst. Evol. Microbiol.">
        <title>The Global Catalogue of Microorganisms (GCM) 10K type strain sequencing project: providing services to taxonomists for standard genome sequencing and annotation.</title>
        <authorList>
            <consortium name="The Broad Institute Genomics Platform"/>
            <consortium name="The Broad Institute Genome Sequencing Center for Infectious Disease"/>
            <person name="Wu L."/>
            <person name="Ma J."/>
        </authorList>
    </citation>
    <scope>NUCLEOTIDE SEQUENCE [LARGE SCALE GENOMIC DNA]</scope>
    <source>
        <strain evidence="3">JCM 17986</strain>
    </source>
</reference>
<protein>
    <submittedName>
        <fullName evidence="2">MarR family winged helix-turn-helix transcriptional regulator</fullName>
    </submittedName>
</protein>
<dbReference type="InterPro" id="IPR000835">
    <property type="entry name" value="HTH_MarR-typ"/>
</dbReference>